<feature type="transmembrane region" description="Helical" evidence="7">
    <location>
        <begin position="30"/>
        <end position="49"/>
    </location>
</feature>
<evidence type="ECO:0000256" key="3">
    <source>
        <dbReference type="ARBA" id="ARBA00022729"/>
    </source>
</evidence>
<evidence type="ECO:0000313" key="9">
    <source>
        <dbReference type="EMBL" id="RAI41924.1"/>
    </source>
</evidence>
<dbReference type="PANTHER" id="PTHR21016:SF25">
    <property type="entry name" value="TM2 DOMAIN-CONTAINING PROTEIN DDB_G0277895-RELATED"/>
    <property type="match status" value="1"/>
</dbReference>
<keyword evidence="2 7" id="KW-0812">Transmembrane</keyword>
<keyword evidence="4 7" id="KW-1133">Transmembrane helix</keyword>
<evidence type="ECO:0000256" key="5">
    <source>
        <dbReference type="ARBA" id="ARBA00023136"/>
    </source>
</evidence>
<comment type="caution">
    <text evidence="9">The sequence shown here is derived from an EMBL/GenBank/DDBJ whole genome shotgun (WGS) entry which is preliminary data.</text>
</comment>
<dbReference type="AlphaFoldDB" id="A0A327KVB6"/>
<evidence type="ECO:0000313" key="10">
    <source>
        <dbReference type="Proteomes" id="UP000248863"/>
    </source>
</evidence>
<keyword evidence="10" id="KW-1185">Reference proteome</keyword>
<dbReference type="Gene3D" id="3.30.1450.10">
    <property type="match status" value="1"/>
</dbReference>
<dbReference type="InterPro" id="IPR037873">
    <property type="entry name" value="BamE-like"/>
</dbReference>
<dbReference type="OrthoDB" id="2004788at2"/>
<evidence type="ECO:0000256" key="2">
    <source>
        <dbReference type="ARBA" id="ARBA00022692"/>
    </source>
</evidence>
<proteinExistence type="predicted"/>
<dbReference type="RefSeq" id="WP_111355301.1">
    <property type="nucleotide sequence ID" value="NZ_NHSK01000213.1"/>
</dbReference>
<feature type="transmembrane region" description="Helical" evidence="7">
    <location>
        <begin position="61"/>
        <end position="86"/>
    </location>
</feature>
<name>A0A327KVB6_9BRAD</name>
<reference evidence="9 10" key="1">
    <citation type="submission" date="2017-07" db="EMBL/GenBank/DDBJ databases">
        <title>Draft Genome Sequences of Select Purple Nonsulfur Bacteria.</title>
        <authorList>
            <person name="Lasarre B."/>
            <person name="Mckinlay J.B."/>
        </authorList>
    </citation>
    <scope>NUCLEOTIDE SEQUENCE [LARGE SCALE GENOMIC DNA]</scope>
    <source>
        <strain evidence="9 10">DSM 11907</strain>
    </source>
</reference>
<dbReference type="PANTHER" id="PTHR21016">
    <property type="entry name" value="BETA-AMYLOID BINDING PROTEIN-RELATED"/>
    <property type="match status" value="1"/>
</dbReference>
<dbReference type="Proteomes" id="UP000248863">
    <property type="component" value="Unassembled WGS sequence"/>
</dbReference>
<feature type="transmembrane region" description="Helical" evidence="7">
    <location>
        <begin position="140"/>
        <end position="160"/>
    </location>
</feature>
<feature type="domain" description="TM2" evidence="8">
    <location>
        <begin position="25"/>
        <end position="74"/>
    </location>
</feature>
<evidence type="ECO:0000259" key="8">
    <source>
        <dbReference type="Pfam" id="PF05154"/>
    </source>
</evidence>
<evidence type="ECO:0000256" key="7">
    <source>
        <dbReference type="SAM" id="Phobius"/>
    </source>
</evidence>
<evidence type="ECO:0000256" key="1">
    <source>
        <dbReference type="ARBA" id="ARBA00004141"/>
    </source>
</evidence>
<dbReference type="InterPro" id="IPR050932">
    <property type="entry name" value="TM2D1-3-like"/>
</dbReference>
<dbReference type="InterPro" id="IPR007829">
    <property type="entry name" value="TM2"/>
</dbReference>
<protein>
    <recommendedName>
        <fullName evidence="8">TM2 domain-containing protein</fullName>
    </recommendedName>
</protein>
<organism evidence="9 10">
    <name type="scientific">Rhodoplanes elegans</name>
    <dbReference type="NCBI Taxonomy" id="29408"/>
    <lineage>
        <taxon>Bacteria</taxon>
        <taxon>Pseudomonadati</taxon>
        <taxon>Pseudomonadota</taxon>
        <taxon>Alphaproteobacteria</taxon>
        <taxon>Hyphomicrobiales</taxon>
        <taxon>Nitrobacteraceae</taxon>
        <taxon>Rhodoplanes</taxon>
    </lineage>
</organism>
<keyword evidence="5 7" id="KW-0472">Membrane</keyword>
<gene>
    <name evidence="9" type="ORF">CH338_01660</name>
</gene>
<accession>A0A327KVB6</accession>
<keyword evidence="3" id="KW-0732">Signal</keyword>
<dbReference type="EMBL" id="NPEU01000007">
    <property type="protein sequence ID" value="RAI41924.1"/>
    <property type="molecule type" value="Genomic_DNA"/>
</dbReference>
<evidence type="ECO:0000256" key="6">
    <source>
        <dbReference type="SAM" id="MobiDB-lite"/>
    </source>
</evidence>
<dbReference type="GO" id="GO:0016020">
    <property type="term" value="C:membrane"/>
    <property type="evidence" value="ECO:0007669"/>
    <property type="project" value="UniProtKB-SubCell"/>
</dbReference>
<dbReference type="Pfam" id="PF05154">
    <property type="entry name" value="TM2"/>
    <property type="match status" value="1"/>
</dbReference>
<feature type="region of interest" description="Disordered" evidence="6">
    <location>
        <begin position="169"/>
        <end position="191"/>
    </location>
</feature>
<evidence type="ECO:0000256" key="4">
    <source>
        <dbReference type="ARBA" id="ARBA00022989"/>
    </source>
</evidence>
<comment type="subcellular location">
    <subcellularLocation>
        <location evidence="1">Membrane</location>
        <topology evidence="1">Multi-pass membrane protein</topology>
    </subcellularLocation>
</comment>
<sequence>MGIHDFSPRSGISTDARALLLFDANKRSVAVAYFLLILFGGFGAHRFYVKRPGTGFLQLGLTITGWMTLFAGIGAFLLAALGIWLLSDFFRLPTLVRTDNASLIERLECQSSTLSKSALDQFSQPDRAGDESGNSGFDRLRIPAIAVLVFICVFIVGLFFTMPDRPGTQQSVRAAGSPTAEPARPPAPEPVRPCKATLDHFLSLREGMSYPEASRIIGCPGTEMSRVDLAGHSTVMVGWSGEGIFGGNMNAMFQNGALVSKAQFGLR</sequence>